<evidence type="ECO:0000256" key="2">
    <source>
        <dbReference type="ARBA" id="ARBA00022448"/>
    </source>
</evidence>
<dbReference type="Pfam" id="PF00005">
    <property type="entry name" value="ABC_tran"/>
    <property type="match status" value="1"/>
</dbReference>
<dbReference type="PROSITE" id="PS00211">
    <property type="entry name" value="ABC_TRANSPORTER_1"/>
    <property type="match status" value="1"/>
</dbReference>
<sequence length="251" mass="27278">MTPVLELSDVRFDYVAGPAWARRRVPALHGVSLVAGRGETVGLVGESGSGKSTIGKLCLGLLRPQQGAVMFDGRPLDRRALRGRFSVVLQHPQWSLDPRLTVGASVEEPLAIVGDGSRPERRERVAAMLAEVGLDPSFADRYPAELSGGQRQRASVARALVTEPRFVLFDEAVSALDVSIQAQILNLIRRLQEQHGFAALFISHDLAATRYAADRIVVMRGGEIVDEGTAAAFYEPSTHPYTRALQRASEI</sequence>
<keyword evidence="2" id="KW-0813">Transport</keyword>
<evidence type="ECO:0000313" key="6">
    <source>
        <dbReference type="EMBL" id="MDW5593238.1"/>
    </source>
</evidence>
<keyword evidence="4 6" id="KW-0067">ATP-binding</keyword>
<proteinExistence type="inferred from homology"/>
<gene>
    <name evidence="6" type="ORF">R7226_02740</name>
</gene>
<dbReference type="InterPro" id="IPR027417">
    <property type="entry name" value="P-loop_NTPase"/>
</dbReference>
<dbReference type="SMART" id="SM00382">
    <property type="entry name" value="AAA"/>
    <property type="match status" value="1"/>
</dbReference>
<dbReference type="SUPFAM" id="SSF52540">
    <property type="entry name" value="P-loop containing nucleoside triphosphate hydrolases"/>
    <property type="match status" value="1"/>
</dbReference>
<reference evidence="6 7" key="2">
    <citation type="submission" date="2023-10" db="EMBL/GenBank/DDBJ databases">
        <authorList>
            <person name="Han X.F."/>
        </authorList>
    </citation>
    <scope>NUCLEOTIDE SEQUENCE [LARGE SCALE GENOMIC DNA]</scope>
    <source>
        <strain evidence="6 7">KCTC 39840</strain>
    </source>
</reference>
<dbReference type="GO" id="GO:0005524">
    <property type="term" value="F:ATP binding"/>
    <property type="evidence" value="ECO:0007669"/>
    <property type="project" value="UniProtKB-KW"/>
</dbReference>
<dbReference type="CDD" id="cd03257">
    <property type="entry name" value="ABC_NikE_OppD_transporters"/>
    <property type="match status" value="1"/>
</dbReference>
<reference evidence="7" key="1">
    <citation type="submission" date="2023-07" db="EMBL/GenBank/DDBJ databases">
        <title>Conexibacter stalactiti sp. nov., isolated from stalactites in a lava cave and emended description of the genus Conexibacter.</title>
        <authorList>
            <person name="Lee S.D."/>
        </authorList>
    </citation>
    <scope>NUCLEOTIDE SEQUENCE [LARGE SCALE GENOMIC DNA]</scope>
    <source>
        <strain evidence="7">KCTC 39840</strain>
    </source>
</reference>
<evidence type="ECO:0000259" key="5">
    <source>
        <dbReference type="PROSITE" id="PS50893"/>
    </source>
</evidence>
<keyword evidence="3" id="KW-0547">Nucleotide-binding</keyword>
<accession>A0ABU4HIV5</accession>
<dbReference type="RefSeq" id="WP_318595500.1">
    <property type="nucleotide sequence ID" value="NZ_JAWSTH010000003.1"/>
</dbReference>
<comment type="caution">
    <text evidence="6">The sequence shown here is derived from an EMBL/GenBank/DDBJ whole genome shotgun (WGS) entry which is preliminary data.</text>
</comment>
<dbReference type="PANTHER" id="PTHR43776:SF7">
    <property type="entry name" value="D,D-DIPEPTIDE TRANSPORT ATP-BINDING PROTEIN DDPF-RELATED"/>
    <property type="match status" value="1"/>
</dbReference>
<evidence type="ECO:0000256" key="1">
    <source>
        <dbReference type="ARBA" id="ARBA00005417"/>
    </source>
</evidence>
<evidence type="ECO:0000313" key="7">
    <source>
        <dbReference type="Proteomes" id="UP001284601"/>
    </source>
</evidence>
<dbReference type="InterPro" id="IPR003439">
    <property type="entry name" value="ABC_transporter-like_ATP-bd"/>
</dbReference>
<dbReference type="Gene3D" id="3.40.50.300">
    <property type="entry name" value="P-loop containing nucleotide triphosphate hydrolases"/>
    <property type="match status" value="1"/>
</dbReference>
<evidence type="ECO:0000256" key="4">
    <source>
        <dbReference type="ARBA" id="ARBA00022840"/>
    </source>
</evidence>
<dbReference type="PROSITE" id="PS50893">
    <property type="entry name" value="ABC_TRANSPORTER_2"/>
    <property type="match status" value="1"/>
</dbReference>
<dbReference type="PANTHER" id="PTHR43776">
    <property type="entry name" value="TRANSPORT ATP-BINDING PROTEIN"/>
    <property type="match status" value="1"/>
</dbReference>
<comment type="similarity">
    <text evidence="1">Belongs to the ABC transporter superfamily.</text>
</comment>
<evidence type="ECO:0000256" key="3">
    <source>
        <dbReference type="ARBA" id="ARBA00022741"/>
    </source>
</evidence>
<keyword evidence="7" id="KW-1185">Reference proteome</keyword>
<protein>
    <submittedName>
        <fullName evidence="6">ATP-binding cassette domain-containing protein</fullName>
    </submittedName>
</protein>
<dbReference type="InterPro" id="IPR050319">
    <property type="entry name" value="ABC_transp_ATP-bind"/>
</dbReference>
<dbReference type="EMBL" id="JAWSTH010000003">
    <property type="protein sequence ID" value="MDW5593238.1"/>
    <property type="molecule type" value="Genomic_DNA"/>
</dbReference>
<dbReference type="InterPro" id="IPR017871">
    <property type="entry name" value="ABC_transporter-like_CS"/>
</dbReference>
<feature type="domain" description="ABC transporter" evidence="5">
    <location>
        <begin position="5"/>
        <end position="246"/>
    </location>
</feature>
<organism evidence="6 7">
    <name type="scientific">Conexibacter stalactiti</name>
    <dbReference type="NCBI Taxonomy" id="1940611"/>
    <lineage>
        <taxon>Bacteria</taxon>
        <taxon>Bacillati</taxon>
        <taxon>Actinomycetota</taxon>
        <taxon>Thermoleophilia</taxon>
        <taxon>Solirubrobacterales</taxon>
        <taxon>Conexibacteraceae</taxon>
        <taxon>Conexibacter</taxon>
    </lineage>
</organism>
<dbReference type="InterPro" id="IPR003593">
    <property type="entry name" value="AAA+_ATPase"/>
</dbReference>
<dbReference type="Proteomes" id="UP001284601">
    <property type="component" value="Unassembled WGS sequence"/>
</dbReference>
<name>A0ABU4HIV5_9ACTN</name>